<dbReference type="UCSC" id="Y119C1B.9">
    <property type="organism name" value="c. elegans"/>
</dbReference>
<dbReference type="PeptideAtlas" id="Q95Y79"/>
<evidence type="ECO:0000313" key="4">
    <source>
        <dbReference type="Proteomes" id="UP000001940"/>
    </source>
</evidence>
<name>Q95Y79_CAEEL</name>
<evidence type="ECO:0000256" key="1">
    <source>
        <dbReference type="SAM" id="SignalP"/>
    </source>
</evidence>
<organism evidence="3 4">
    <name type="scientific">Caenorhabditis elegans</name>
    <dbReference type="NCBI Taxonomy" id="6239"/>
    <lineage>
        <taxon>Eukaryota</taxon>
        <taxon>Metazoa</taxon>
        <taxon>Ecdysozoa</taxon>
        <taxon>Nematoda</taxon>
        <taxon>Chromadorea</taxon>
        <taxon>Rhabditida</taxon>
        <taxon>Rhabditina</taxon>
        <taxon>Rhabditomorpha</taxon>
        <taxon>Rhabditoidea</taxon>
        <taxon>Rhabditidae</taxon>
        <taxon>Peloderinae</taxon>
        <taxon>Caenorhabditis</taxon>
    </lineage>
</organism>
<keyword evidence="4" id="KW-1185">Reference proteome</keyword>
<dbReference type="Gene3D" id="2.60.40.10">
    <property type="entry name" value="Immunoglobulins"/>
    <property type="match status" value="1"/>
</dbReference>
<dbReference type="WormBase" id="Y119C1B.9">
    <property type="protein sequence ID" value="CE44070"/>
    <property type="gene ID" value="WBGene00022474"/>
    <property type="gene designation" value="zig-9"/>
</dbReference>
<dbReference type="AlphaFoldDB" id="Q95Y79"/>
<dbReference type="InterPro" id="IPR036179">
    <property type="entry name" value="Ig-like_dom_sf"/>
</dbReference>
<dbReference type="KEGG" id="cel:CELE_Y119C1B.9"/>
<feature type="domain" description="Ig-like" evidence="2">
    <location>
        <begin position="29"/>
        <end position="144"/>
    </location>
</feature>
<dbReference type="OMA" id="CEVRMNS"/>
<dbReference type="EMBL" id="BX284601">
    <property type="protein sequence ID" value="CCD68310.1"/>
    <property type="molecule type" value="Genomic_DNA"/>
</dbReference>
<dbReference type="Bgee" id="WBGene00022474">
    <property type="expression patterns" value="Expressed in larva and 4 other cell types or tissues"/>
</dbReference>
<dbReference type="FunCoup" id="Q95Y79">
    <property type="interactions" value="37"/>
</dbReference>
<sequence>MIYIPVVALLLTTSTFSRADNSCESTCTPDGYPLPCGVWLKNETKSSTLGTYALNSGVAKLYCSFTSLPQPVQIQWMFRPSDSVNAQWREFPCAKKEEHKNCQKEEIIVESNCEVRMNSLKMSGTYKCAATIPNHHEQRYRAFSSEFAINVVGIEPVKVISSSLQRDKNGEISLEVCANPRPEVFWHTTDGIITPEKASSRFAVTSLSQRTTLKHRSDPLSTISYCYRTSLLIDKVHENDEFRLSIRGDLDIMHEELKLKVKSSMSAYGSYFVLLIVSIAFMF</sequence>
<dbReference type="InterPro" id="IPR007110">
    <property type="entry name" value="Ig-like_dom"/>
</dbReference>
<dbReference type="SUPFAM" id="SSF48726">
    <property type="entry name" value="Immunoglobulin"/>
    <property type="match status" value="1"/>
</dbReference>
<evidence type="ECO:0000313" key="3">
    <source>
        <dbReference type="EMBL" id="CCD68310.1"/>
    </source>
</evidence>
<feature type="signal peptide" evidence="1">
    <location>
        <begin position="1"/>
        <end position="19"/>
    </location>
</feature>
<dbReference type="CTD" id="191030"/>
<keyword evidence="6" id="KW-1267">Proteomics identification</keyword>
<dbReference type="Proteomes" id="UP000001940">
    <property type="component" value="Chromosome I"/>
</dbReference>
<dbReference type="RefSeq" id="NP_491385.3">
    <property type="nucleotide sequence ID" value="NM_058984.4"/>
</dbReference>
<dbReference type="HOGENOM" id="CLU_984271_0_0_1"/>
<dbReference type="InterPro" id="IPR013783">
    <property type="entry name" value="Ig-like_fold"/>
</dbReference>
<feature type="chain" id="PRO_5004321358" evidence="1">
    <location>
        <begin position="20"/>
        <end position="283"/>
    </location>
</feature>
<evidence type="ECO:0007829" key="6">
    <source>
        <dbReference type="PeptideAtlas" id="Q95Y79"/>
    </source>
</evidence>
<reference evidence="3 4" key="1">
    <citation type="journal article" date="1998" name="Science">
        <title>Genome sequence of the nematode C. elegans: a platform for investigating biology.</title>
        <authorList>
            <consortium name="The C. elegans sequencing consortium"/>
            <person name="Sulson J.E."/>
            <person name="Waterston R."/>
        </authorList>
    </citation>
    <scope>NUCLEOTIDE SEQUENCE [LARGE SCALE GENOMIC DNA]</scope>
    <source>
        <strain evidence="3 4">Bristol N2</strain>
    </source>
</reference>
<dbReference type="InParanoid" id="Q95Y79"/>
<protein>
    <submittedName>
        <fullName evidence="3">Ig-like domain-containing protein</fullName>
    </submittedName>
</protein>
<dbReference type="PaxDb" id="6239-Y119C1B.9"/>
<dbReference type="GeneID" id="191030"/>
<dbReference type="STRING" id="6239.Y119C1B.9.1"/>
<dbReference type="eggNOG" id="ENOG502TGK0">
    <property type="taxonomic scope" value="Eukaryota"/>
</dbReference>
<proteinExistence type="evidence at protein level"/>
<evidence type="ECO:0000313" key="5">
    <source>
        <dbReference type="WormBase" id="Y119C1B.9"/>
    </source>
</evidence>
<dbReference type="OrthoDB" id="5777381at2759"/>
<gene>
    <name evidence="3 5" type="primary">zig-9</name>
    <name evidence="3" type="ORF">CELE_Y119C1B.9</name>
    <name evidence="5" type="ORF">Y119C1B.9</name>
</gene>
<dbReference type="AGR" id="WB:WBGene00022474"/>
<accession>Q95Y79</accession>
<dbReference type="PROSITE" id="PS50835">
    <property type="entry name" value="IG_LIKE"/>
    <property type="match status" value="1"/>
</dbReference>
<evidence type="ECO:0000259" key="2">
    <source>
        <dbReference type="PROSITE" id="PS50835"/>
    </source>
</evidence>
<keyword evidence="1" id="KW-0732">Signal</keyword>